<reference evidence="4 5" key="1">
    <citation type="journal article" date="2012" name="Genome Biol.">
        <title>The genome of the polar eukaryotic microalga coccomyxa subellipsoidea reveals traits of cold adaptation.</title>
        <authorList>
            <person name="Blanc G."/>
            <person name="Agarkova I."/>
            <person name="Grimwood J."/>
            <person name="Kuo A."/>
            <person name="Brueggeman A."/>
            <person name="Dunigan D."/>
            <person name="Gurnon J."/>
            <person name="Ladunga I."/>
            <person name="Lindquist E."/>
            <person name="Lucas S."/>
            <person name="Pangilinan J."/>
            <person name="Proschold T."/>
            <person name="Salamov A."/>
            <person name="Schmutz J."/>
            <person name="Weeks D."/>
            <person name="Yamada T."/>
            <person name="Claverie J.M."/>
            <person name="Grigoriev I."/>
            <person name="Van Etten J."/>
            <person name="Lomsadze A."/>
            <person name="Borodovsky M."/>
        </authorList>
    </citation>
    <scope>NUCLEOTIDE SEQUENCE [LARGE SCALE GENOMIC DNA]</scope>
    <source>
        <strain evidence="4 5">C-169</strain>
    </source>
</reference>
<feature type="domain" description="Protein kinase" evidence="3">
    <location>
        <begin position="191"/>
        <end position="348"/>
    </location>
</feature>
<gene>
    <name evidence="4" type="ORF">COCSUDRAFT_39340</name>
</gene>
<keyword evidence="1" id="KW-0067">ATP-binding</keyword>
<dbReference type="PANTHER" id="PTHR37171:SF1">
    <property type="entry name" value="SERINE_THREONINE-PROTEIN KINASE YRZF-RELATED"/>
    <property type="match status" value="1"/>
</dbReference>
<dbReference type="Pfam" id="PF00069">
    <property type="entry name" value="Pkinase"/>
    <property type="match status" value="1"/>
</dbReference>
<evidence type="ECO:0000259" key="3">
    <source>
        <dbReference type="PROSITE" id="PS50011"/>
    </source>
</evidence>
<dbReference type="PROSITE" id="PS00107">
    <property type="entry name" value="PROTEIN_KINASE_ATP"/>
    <property type="match status" value="1"/>
</dbReference>
<dbReference type="Proteomes" id="UP000007264">
    <property type="component" value="Unassembled WGS sequence"/>
</dbReference>
<organism evidence="4 5">
    <name type="scientific">Coccomyxa subellipsoidea (strain C-169)</name>
    <name type="common">Green microalga</name>
    <dbReference type="NCBI Taxonomy" id="574566"/>
    <lineage>
        <taxon>Eukaryota</taxon>
        <taxon>Viridiplantae</taxon>
        <taxon>Chlorophyta</taxon>
        <taxon>core chlorophytes</taxon>
        <taxon>Trebouxiophyceae</taxon>
        <taxon>Trebouxiophyceae incertae sedis</taxon>
        <taxon>Coccomyxaceae</taxon>
        <taxon>Coccomyxa</taxon>
        <taxon>Coccomyxa subellipsoidea</taxon>
    </lineage>
</organism>
<dbReference type="InterPro" id="IPR017441">
    <property type="entry name" value="Protein_kinase_ATP_BS"/>
</dbReference>
<feature type="binding site" evidence="1">
    <location>
        <position position="218"/>
    </location>
    <ligand>
        <name>ATP</name>
        <dbReference type="ChEBI" id="CHEBI:30616"/>
    </ligand>
</feature>
<evidence type="ECO:0000313" key="4">
    <source>
        <dbReference type="EMBL" id="EIE27760.1"/>
    </source>
</evidence>
<dbReference type="GeneID" id="17045775"/>
<name>I0ZAU1_COCSC</name>
<dbReference type="PROSITE" id="PS50011">
    <property type="entry name" value="PROTEIN_KINASE_DOM"/>
    <property type="match status" value="1"/>
</dbReference>
<comment type="caution">
    <text evidence="4">The sequence shown here is derived from an EMBL/GenBank/DDBJ whole genome shotgun (WGS) entry which is preliminary data.</text>
</comment>
<dbReference type="InterPro" id="IPR000719">
    <property type="entry name" value="Prot_kinase_dom"/>
</dbReference>
<evidence type="ECO:0000256" key="2">
    <source>
        <dbReference type="SAM" id="MobiDB-lite"/>
    </source>
</evidence>
<dbReference type="SUPFAM" id="SSF56112">
    <property type="entry name" value="Protein kinase-like (PK-like)"/>
    <property type="match status" value="1"/>
</dbReference>
<evidence type="ECO:0000256" key="1">
    <source>
        <dbReference type="PROSITE-ProRule" id="PRU10141"/>
    </source>
</evidence>
<dbReference type="RefSeq" id="XP_005652304.1">
    <property type="nucleotide sequence ID" value="XM_005652247.1"/>
</dbReference>
<dbReference type="OrthoDB" id="549779at2759"/>
<protein>
    <recommendedName>
        <fullName evidence="3">Protein kinase domain-containing protein</fullName>
    </recommendedName>
</protein>
<dbReference type="InterPro" id="IPR052396">
    <property type="entry name" value="Meiotic_Drive_Suppr_Kinase"/>
</dbReference>
<evidence type="ECO:0000313" key="5">
    <source>
        <dbReference type="Proteomes" id="UP000007264"/>
    </source>
</evidence>
<dbReference type="EMBL" id="AGSI01000001">
    <property type="protein sequence ID" value="EIE27760.1"/>
    <property type="molecule type" value="Genomic_DNA"/>
</dbReference>
<dbReference type="GO" id="GO:0004672">
    <property type="term" value="F:protein kinase activity"/>
    <property type="evidence" value="ECO:0007669"/>
    <property type="project" value="InterPro"/>
</dbReference>
<keyword evidence="5" id="KW-1185">Reference proteome</keyword>
<keyword evidence="1" id="KW-0547">Nucleotide-binding</keyword>
<sequence>MPDGPETIRPAADQWQVRGYVVAMLQSVNDVAKVLGIRAECVGGGNGRSASFPDLVVYGDAVIDEAPLLVITNYHMTIFLKRSAHVQNKSLMASPPIWWDSTDPPPRAAWLYLLQQADALYDQKKKLPRVLVPPTGAGHAIKAREYAQETLAASRGDMSGSKEDMSDGSSSGVPASIGSDADEVWTLAQLGLTDEMLGAGQYGHVLRGLYNSEPVAVKLYDFRKRGASAAYETERFAYLTLLELQGRAIPRFIGAGRLMHADVPVIVTTCSGAALSEGQPVPQRMHRRMRTAVRALHNAGVAHGDLRPSNFLWDGKDIRLVDLGNAVIKATEEQLNSEKTELKAIFGS</sequence>
<dbReference type="InterPro" id="IPR011009">
    <property type="entry name" value="Kinase-like_dom_sf"/>
</dbReference>
<dbReference type="Gene3D" id="1.10.510.10">
    <property type="entry name" value="Transferase(Phosphotransferase) domain 1"/>
    <property type="match status" value="1"/>
</dbReference>
<dbReference type="KEGG" id="csl:COCSUDRAFT_39340"/>
<dbReference type="eggNOG" id="ENOG502RRD6">
    <property type="taxonomic scope" value="Eukaryota"/>
</dbReference>
<accession>I0ZAU1</accession>
<dbReference type="PANTHER" id="PTHR37171">
    <property type="entry name" value="SERINE/THREONINE-PROTEIN KINASE YRZF-RELATED"/>
    <property type="match status" value="1"/>
</dbReference>
<dbReference type="STRING" id="574566.I0ZAU1"/>
<dbReference type="Gene3D" id="3.30.200.20">
    <property type="entry name" value="Phosphorylase Kinase, domain 1"/>
    <property type="match status" value="1"/>
</dbReference>
<dbReference type="GO" id="GO:0005524">
    <property type="term" value="F:ATP binding"/>
    <property type="evidence" value="ECO:0007669"/>
    <property type="project" value="UniProtKB-UniRule"/>
</dbReference>
<proteinExistence type="predicted"/>
<dbReference type="AlphaFoldDB" id="I0ZAU1"/>
<feature type="region of interest" description="Disordered" evidence="2">
    <location>
        <begin position="152"/>
        <end position="177"/>
    </location>
</feature>